<name>A0A0F9CLI8_9ZZZZ</name>
<reference evidence="1" key="1">
    <citation type="journal article" date="2015" name="Nature">
        <title>Complex archaea that bridge the gap between prokaryotes and eukaryotes.</title>
        <authorList>
            <person name="Spang A."/>
            <person name="Saw J.H."/>
            <person name="Jorgensen S.L."/>
            <person name="Zaremba-Niedzwiedzka K."/>
            <person name="Martijn J."/>
            <person name="Lind A.E."/>
            <person name="van Eijk R."/>
            <person name="Schleper C."/>
            <person name="Guy L."/>
            <person name="Ettema T.J."/>
        </authorList>
    </citation>
    <scope>NUCLEOTIDE SEQUENCE</scope>
</reference>
<evidence type="ECO:0000313" key="1">
    <source>
        <dbReference type="EMBL" id="KKL06551.1"/>
    </source>
</evidence>
<gene>
    <name evidence="1" type="ORF">LCGC14_2594900</name>
</gene>
<dbReference type="AlphaFoldDB" id="A0A0F9CLI8"/>
<sequence length="80" mass="9339">MFPARDTVRVVVDENDTPIYDAKVILGKTVDADYEAIGELVSKDGSFVFKRHFQIRITMCCIQKFYTKINFLYSNNFMIF</sequence>
<accession>A0A0F9CLI8</accession>
<protein>
    <submittedName>
        <fullName evidence="1">Uncharacterized protein</fullName>
    </submittedName>
</protein>
<comment type="caution">
    <text evidence="1">The sequence shown here is derived from an EMBL/GenBank/DDBJ whole genome shotgun (WGS) entry which is preliminary data.</text>
</comment>
<proteinExistence type="predicted"/>
<dbReference type="EMBL" id="LAZR01043657">
    <property type="protein sequence ID" value="KKL06551.1"/>
    <property type="molecule type" value="Genomic_DNA"/>
</dbReference>
<organism evidence="1">
    <name type="scientific">marine sediment metagenome</name>
    <dbReference type="NCBI Taxonomy" id="412755"/>
    <lineage>
        <taxon>unclassified sequences</taxon>
        <taxon>metagenomes</taxon>
        <taxon>ecological metagenomes</taxon>
    </lineage>
</organism>